<feature type="domain" description="PAC" evidence="3">
    <location>
        <begin position="200"/>
        <end position="252"/>
    </location>
</feature>
<keyword evidence="7" id="KW-1185">Reference proteome</keyword>
<dbReference type="NCBIfam" id="TIGR00254">
    <property type="entry name" value="GGDEF"/>
    <property type="match status" value="1"/>
</dbReference>
<dbReference type="PANTHER" id="PTHR44757">
    <property type="entry name" value="DIGUANYLATE CYCLASE DGCP"/>
    <property type="match status" value="1"/>
</dbReference>
<dbReference type="InterPro" id="IPR029787">
    <property type="entry name" value="Nucleotide_cyclase"/>
</dbReference>
<dbReference type="SUPFAM" id="SSF55785">
    <property type="entry name" value="PYP-like sensor domain (PAS domain)"/>
    <property type="match status" value="2"/>
</dbReference>
<dbReference type="PANTHER" id="PTHR44757:SF2">
    <property type="entry name" value="BIOFILM ARCHITECTURE MAINTENANCE PROTEIN MBAA"/>
    <property type="match status" value="1"/>
</dbReference>
<dbReference type="InterPro" id="IPR003018">
    <property type="entry name" value="GAF"/>
</dbReference>
<feature type="domain" description="PAC" evidence="3">
    <location>
        <begin position="499"/>
        <end position="551"/>
    </location>
</feature>
<dbReference type="SUPFAM" id="SSF55781">
    <property type="entry name" value="GAF domain-like"/>
    <property type="match status" value="1"/>
</dbReference>
<dbReference type="FunFam" id="3.30.70.270:FF:000001">
    <property type="entry name" value="Diguanylate cyclase domain protein"/>
    <property type="match status" value="1"/>
</dbReference>
<dbReference type="SMART" id="SM00052">
    <property type="entry name" value="EAL"/>
    <property type="match status" value="1"/>
</dbReference>
<dbReference type="SUPFAM" id="SSF141868">
    <property type="entry name" value="EAL domain-like"/>
    <property type="match status" value="1"/>
</dbReference>
<dbReference type="KEGG" id="mei:Msip34_0541"/>
<evidence type="ECO:0000259" key="5">
    <source>
        <dbReference type="PROSITE" id="PS50887"/>
    </source>
</evidence>
<feature type="domain" description="EAL" evidence="4">
    <location>
        <begin position="725"/>
        <end position="979"/>
    </location>
</feature>
<dbReference type="Gene3D" id="3.30.450.20">
    <property type="entry name" value="PAS domain"/>
    <property type="match status" value="2"/>
</dbReference>
<dbReference type="SMART" id="SM00267">
    <property type="entry name" value="GGDEF"/>
    <property type="match status" value="1"/>
</dbReference>
<dbReference type="HOGENOM" id="CLU_000445_41_0_4"/>
<dbReference type="PROSITE" id="PS50883">
    <property type="entry name" value="EAL"/>
    <property type="match status" value="1"/>
</dbReference>
<dbReference type="GO" id="GO:0071732">
    <property type="term" value="P:cellular response to nitric oxide"/>
    <property type="evidence" value="ECO:0007669"/>
    <property type="project" value="UniProtKB-ARBA"/>
</dbReference>
<reference evidence="6 7" key="2">
    <citation type="journal article" date="2011" name="J. Bacteriol.">
        <title>Genomes of three methylotrophs from a single niche uncover genetic and metabolic divergence of Methylophilaceae.</title>
        <authorList>
            <person name="Lapidus A."/>
            <person name="Clum A."/>
            <person name="Labutti K."/>
            <person name="Kaluzhnaya M.G."/>
            <person name="Lim S."/>
            <person name="Beck D.A."/>
            <person name="Glavina Del Rio T."/>
            <person name="Nolan M."/>
            <person name="Mavromatis K."/>
            <person name="Huntemann M."/>
            <person name="Lucas S."/>
            <person name="Lidstrom M.E."/>
            <person name="Ivanova N."/>
            <person name="Chistoserdova L."/>
        </authorList>
    </citation>
    <scope>NUCLEOTIDE SEQUENCE [LARGE SCALE GENOMIC DNA]</scope>
    <source>
        <strain evidence="6 7">SIP3-4</strain>
    </source>
</reference>
<dbReference type="CDD" id="cd01949">
    <property type="entry name" value="GGDEF"/>
    <property type="match status" value="1"/>
</dbReference>
<dbReference type="Pfam" id="PF01590">
    <property type="entry name" value="GAF"/>
    <property type="match status" value="1"/>
</dbReference>
<dbReference type="PROSITE" id="PS50113">
    <property type="entry name" value="PAC"/>
    <property type="match status" value="2"/>
</dbReference>
<dbReference type="Gene3D" id="3.30.70.270">
    <property type="match status" value="1"/>
</dbReference>
<dbReference type="NCBIfam" id="TIGR00229">
    <property type="entry name" value="sensory_box"/>
    <property type="match status" value="2"/>
</dbReference>
<dbReference type="InterPro" id="IPR029016">
    <property type="entry name" value="GAF-like_dom_sf"/>
</dbReference>
<dbReference type="SUPFAM" id="SSF55073">
    <property type="entry name" value="Nucleotide cyclase"/>
    <property type="match status" value="1"/>
</dbReference>
<evidence type="ECO:0000259" key="2">
    <source>
        <dbReference type="PROSITE" id="PS50112"/>
    </source>
</evidence>
<dbReference type="InterPro" id="IPR035965">
    <property type="entry name" value="PAS-like_dom_sf"/>
</dbReference>
<evidence type="ECO:0000256" key="1">
    <source>
        <dbReference type="ARBA" id="ARBA00051114"/>
    </source>
</evidence>
<dbReference type="AlphaFoldDB" id="C6X9G9"/>
<dbReference type="Pfam" id="PF00563">
    <property type="entry name" value="EAL"/>
    <property type="match status" value="1"/>
</dbReference>
<dbReference type="InterPro" id="IPR000160">
    <property type="entry name" value="GGDEF_dom"/>
</dbReference>
<feature type="domain" description="PAS" evidence="2">
    <location>
        <begin position="426"/>
        <end position="471"/>
    </location>
</feature>
<reference evidence="7" key="1">
    <citation type="submission" date="2009-07" db="EMBL/GenBank/DDBJ databases">
        <title>Complete sequence of chromosome of Methylovorus sp. SIP3-4.</title>
        <authorList>
            <person name="Lucas S."/>
            <person name="Copeland A."/>
            <person name="Lapidus A."/>
            <person name="Glavina del Rio T."/>
            <person name="Tice H."/>
            <person name="Bruce D."/>
            <person name="Goodwin L."/>
            <person name="Pitluck S."/>
            <person name="Clum A."/>
            <person name="Larimer F."/>
            <person name="Land M."/>
            <person name="Hauser L."/>
            <person name="Kyrpides N."/>
            <person name="Mikhailova N."/>
            <person name="Kayluzhnaya M."/>
            <person name="Chistoserdova L."/>
        </authorList>
    </citation>
    <scope>NUCLEOTIDE SEQUENCE [LARGE SCALE GENOMIC DNA]</scope>
    <source>
        <strain evidence="7">SIP3-4</strain>
    </source>
</reference>
<comment type="catalytic activity">
    <reaction evidence="1">
        <text>3',3'-c-di-GMP + H2O = 5'-phosphoguanylyl(3'-&gt;5')guanosine + H(+)</text>
        <dbReference type="Rhea" id="RHEA:24902"/>
        <dbReference type="ChEBI" id="CHEBI:15377"/>
        <dbReference type="ChEBI" id="CHEBI:15378"/>
        <dbReference type="ChEBI" id="CHEBI:58754"/>
        <dbReference type="ChEBI" id="CHEBI:58805"/>
        <dbReference type="EC" id="3.1.4.52"/>
    </reaction>
    <physiologicalReaction direction="left-to-right" evidence="1">
        <dbReference type="Rhea" id="RHEA:24903"/>
    </physiologicalReaction>
</comment>
<dbReference type="InterPro" id="IPR043128">
    <property type="entry name" value="Rev_trsase/Diguanyl_cyclase"/>
</dbReference>
<dbReference type="InterPro" id="IPR000700">
    <property type="entry name" value="PAS-assoc_C"/>
</dbReference>
<dbReference type="CDD" id="cd01948">
    <property type="entry name" value="EAL"/>
    <property type="match status" value="1"/>
</dbReference>
<dbReference type="PROSITE" id="PS50887">
    <property type="entry name" value="GGDEF"/>
    <property type="match status" value="1"/>
</dbReference>
<accession>C6X9G9</accession>
<dbReference type="Pfam" id="PF00990">
    <property type="entry name" value="GGDEF"/>
    <property type="match status" value="1"/>
</dbReference>
<dbReference type="STRING" id="582744.Msip34_0541"/>
<proteinExistence type="predicted"/>
<dbReference type="GO" id="GO:0071111">
    <property type="term" value="F:cyclic-guanylate-specific phosphodiesterase activity"/>
    <property type="evidence" value="ECO:0007669"/>
    <property type="project" value="UniProtKB-EC"/>
</dbReference>
<evidence type="ECO:0000313" key="7">
    <source>
        <dbReference type="Proteomes" id="UP000002743"/>
    </source>
</evidence>
<dbReference type="OrthoDB" id="8588402at2"/>
<protein>
    <submittedName>
        <fullName evidence="6">Diguanylate cyclase/phosphodiesterase with PAS/PAC and GAF sensor(S)</fullName>
    </submittedName>
</protein>
<dbReference type="PROSITE" id="PS50112">
    <property type="entry name" value="PAS"/>
    <property type="match status" value="1"/>
</dbReference>
<dbReference type="FunFam" id="3.20.20.450:FF:000001">
    <property type="entry name" value="Cyclic di-GMP phosphodiesterase yahA"/>
    <property type="match status" value="1"/>
</dbReference>
<dbReference type="Pfam" id="PF08448">
    <property type="entry name" value="PAS_4"/>
    <property type="match status" value="1"/>
</dbReference>
<name>C6X9G9_METGS</name>
<dbReference type="eggNOG" id="COG2203">
    <property type="taxonomic scope" value="Bacteria"/>
</dbReference>
<dbReference type="RefSeq" id="WP_015829431.1">
    <property type="nucleotide sequence ID" value="NC_012969.1"/>
</dbReference>
<evidence type="ECO:0000259" key="4">
    <source>
        <dbReference type="PROSITE" id="PS50883"/>
    </source>
</evidence>
<dbReference type="InterPro" id="IPR052155">
    <property type="entry name" value="Biofilm_reg_signaling"/>
</dbReference>
<dbReference type="InterPro" id="IPR013656">
    <property type="entry name" value="PAS_4"/>
</dbReference>
<gene>
    <name evidence="6" type="ordered locus">Msip34_0541</name>
</gene>
<evidence type="ECO:0000259" key="3">
    <source>
        <dbReference type="PROSITE" id="PS50113"/>
    </source>
</evidence>
<sequence>MALTAQTESDLIHQLLHAMDGVAVIAFDAKLHIRYASPYGLQILSLKSPSRAKLPASIGQRVLAELQKNNLKFTLQHAVGNALKSFCVQIATLEPATAGADYVLYMQDVTERFASEYELRSMLNLLRKLIDASPDYICLKDGAGRWLHANTSGLSLLHLNGVNTQGKTDRELADLTHPNLRDFMQHWQAADEYVWETGQLLREEETVPLPGGDRVLDVIKVPLFHDDGSRHGIVTLGRDITDRKQVESQLRQRSAILDALISCDWLLHSSESWQKVAVGVLELLGLASHASRAALLKNSSDIEAEAPISELLHHWNAPGFKPLSDGYHCIDYLRDGCSRWLNILQQGSPIFGNADDFPPDERRFLLNHDSQSFVIIPIFVHAHWWGVIMIERDHAASTVTSQELGALMSIGRSFGVAIQRESSDHRLHQAKIAFESTAEGIFITDDELRTIAINQGFTDITGYTEDDVLGNIPNVLEADLKKPEPHREIWKALTREGRWRGEFWNQRKNNEQYAEWVTLTAVNNEEGKVINYVGVFADISEIKHSQSRLNELVNRDPLTGLPNRRLMHELLDHAIKYAEREQNEIALLFVDLDRFKAINDTLGHQMGDKLLFEVSQRIRAAVRDSDAVARLGGDEFIVMMDVLREREDAAKVAKKIISSLQNEFLIDGRELFISASVGISVYPDDSLDVDGLIKAADIAMYQVKNKGKNNHCFYSADLSQNAVERFTLENQLRRALARDQFEVYYQAQVSLETGRIIGAESLIRWIHPELGVVSPAKFIPLAEETGLIIPIGEWVLRQSAMQVKEWHDQGFDIDWVSVNVSGVQIQRSNFADTVYGILVETDCESHLLELEITESTVMHNTEYVIDVFDRIKHLGVRLAIDDFGTGYSSLSHLKRLPLDKIKIDQSFVRDLPNNSDDAAIATAINAMAQSLGFTVIAEGVETRQQASFLKKIGCQQGQGYLYSRPVTASEFTALLRAEQLNNKK</sequence>
<dbReference type="Gene3D" id="3.30.450.40">
    <property type="match status" value="1"/>
</dbReference>
<dbReference type="Gene3D" id="3.20.20.450">
    <property type="entry name" value="EAL domain"/>
    <property type="match status" value="1"/>
</dbReference>
<dbReference type="SMART" id="SM00091">
    <property type="entry name" value="PAS"/>
    <property type="match status" value="2"/>
</dbReference>
<feature type="domain" description="GGDEF" evidence="5">
    <location>
        <begin position="583"/>
        <end position="716"/>
    </location>
</feature>
<evidence type="ECO:0000313" key="6">
    <source>
        <dbReference type="EMBL" id="ACT49789.1"/>
    </source>
</evidence>
<dbReference type="eggNOG" id="COG5001">
    <property type="taxonomic scope" value="Bacteria"/>
</dbReference>
<dbReference type="InterPro" id="IPR001633">
    <property type="entry name" value="EAL_dom"/>
</dbReference>
<dbReference type="Proteomes" id="UP000002743">
    <property type="component" value="Chromosome"/>
</dbReference>
<dbReference type="InterPro" id="IPR035919">
    <property type="entry name" value="EAL_sf"/>
</dbReference>
<dbReference type="InterPro" id="IPR000014">
    <property type="entry name" value="PAS"/>
</dbReference>
<dbReference type="EMBL" id="CP001674">
    <property type="protein sequence ID" value="ACT49789.1"/>
    <property type="molecule type" value="Genomic_DNA"/>
</dbReference>
<dbReference type="Pfam" id="PF13426">
    <property type="entry name" value="PAS_9"/>
    <property type="match status" value="1"/>
</dbReference>
<organism evidence="6 7">
    <name type="scientific">Methylovorus glucosotrophus (strain SIP3-4)</name>
    <dbReference type="NCBI Taxonomy" id="582744"/>
    <lineage>
        <taxon>Bacteria</taxon>
        <taxon>Pseudomonadati</taxon>
        <taxon>Pseudomonadota</taxon>
        <taxon>Betaproteobacteria</taxon>
        <taxon>Nitrosomonadales</taxon>
        <taxon>Methylophilaceae</taxon>
        <taxon>Methylovorus</taxon>
    </lineage>
</organism>
<dbReference type="CDD" id="cd00130">
    <property type="entry name" value="PAS"/>
    <property type="match status" value="1"/>
</dbReference>